<dbReference type="SUPFAM" id="SSF110849">
    <property type="entry name" value="ParB/Sulfiredoxin"/>
    <property type="match status" value="1"/>
</dbReference>
<evidence type="ECO:0000259" key="2">
    <source>
        <dbReference type="SMART" id="SM00470"/>
    </source>
</evidence>
<dbReference type="Pfam" id="PF02195">
    <property type="entry name" value="ParB_N"/>
    <property type="match status" value="1"/>
</dbReference>
<evidence type="ECO:0000313" key="4">
    <source>
        <dbReference type="Proteomes" id="UP001348817"/>
    </source>
</evidence>
<dbReference type="AlphaFoldDB" id="A0AAU9CSI4"/>
<dbReference type="SMART" id="SM00470">
    <property type="entry name" value="ParB"/>
    <property type="match status" value="1"/>
</dbReference>
<dbReference type="InterPro" id="IPR003115">
    <property type="entry name" value="ParB_N"/>
</dbReference>
<dbReference type="EMBL" id="AP025325">
    <property type="protein sequence ID" value="BDD13063.1"/>
    <property type="molecule type" value="Genomic_DNA"/>
</dbReference>
<sequence>MSKNKKGFFAQKPQKSIFGNTTSVKDNLTVLQELEEFIHPLTAEETEQLEENIARDGVREPLIVWEDNDRYVLVDGHNRYRIARSLGIDFKIRTVEFADTEAVKHWMINNQLGRRNITKEQRAYFIGQRYLIEKKRVGAPADNKNASKNQTGQNVPFESTATADVLAKEYGISDKTVKRNADYAKGVDILAETRPEEKQKILTGQSKIKKADIQAVASGKKTAEEVLPASAETISTESGDKGDGSPSPSLNLPVKETFESESLTPKEIDKLNRLHGQLEKATAQLFKSGFSKTDLKWILGQVVKGVEK</sequence>
<gene>
    <name evidence="3" type="ORF">FUAX_54950</name>
</gene>
<dbReference type="KEGG" id="fax:FUAX_54950"/>
<feature type="region of interest" description="Disordered" evidence="1">
    <location>
        <begin position="219"/>
        <end position="261"/>
    </location>
</feature>
<feature type="domain" description="ParB-like N-terminal" evidence="2">
    <location>
        <begin position="24"/>
        <end position="111"/>
    </location>
</feature>
<name>A0AAU9CSI4_9BACT</name>
<proteinExistence type="predicted"/>
<protein>
    <recommendedName>
        <fullName evidence="2">ParB-like N-terminal domain-containing protein</fullName>
    </recommendedName>
</protein>
<dbReference type="Proteomes" id="UP001348817">
    <property type="component" value="Plasmid pFA11"/>
</dbReference>
<organism evidence="3 4">
    <name type="scientific">Fulvitalea axinellae</name>
    <dbReference type="NCBI Taxonomy" id="1182444"/>
    <lineage>
        <taxon>Bacteria</taxon>
        <taxon>Pseudomonadati</taxon>
        <taxon>Bacteroidota</taxon>
        <taxon>Cytophagia</taxon>
        <taxon>Cytophagales</taxon>
        <taxon>Persicobacteraceae</taxon>
        <taxon>Fulvitalea</taxon>
    </lineage>
</organism>
<evidence type="ECO:0000313" key="3">
    <source>
        <dbReference type="EMBL" id="BDD13063.1"/>
    </source>
</evidence>
<geneLocation type="plasmid" evidence="3 4">
    <name>pFA11</name>
</geneLocation>
<dbReference type="RefSeq" id="WP_338396281.1">
    <property type="nucleotide sequence ID" value="NZ_AP025325.1"/>
</dbReference>
<keyword evidence="3" id="KW-0614">Plasmid</keyword>
<reference evidence="3 4" key="1">
    <citation type="submission" date="2021-12" db="EMBL/GenBank/DDBJ databases">
        <title>Genome sequencing of bacteria with rrn-lacking chromosome and rrn-plasmid.</title>
        <authorList>
            <person name="Anda M."/>
            <person name="Iwasaki W."/>
        </authorList>
    </citation>
    <scope>NUCLEOTIDE SEQUENCE [LARGE SCALE GENOMIC DNA]</scope>
    <source>
        <strain evidence="3 4">DSM 100852</strain>
        <plasmid evidence="3 4">pFA11</plasmid>
    </source>
</reference>
<dbReference type="Gene3D" id="3.90.1530.10">
    <property type="entry name" value="Conserved hypothetical protein from pyrococcus furiosus pfu- 392566-001, ParB domain"/>
    <property type="match status" value="1"/>
</dbReference>
<accession>A0AAU9CSI4</accession>
<evidence type="ECO:0000256" key="1">
    <source>
        <dbReference type="SAM" id="MobiDB-lite"/>
    </source>
</evidence>
<keyword evidence="4" id="KW-1185">Reference proteome</keyword>
<dbReference type="InterPro" id="IPR036086">
    <property type="entry name" value="ParB/Sulfiredoxin_sf"/>
</dbReference>